<feature type="compositionally biased region" description="Basic and acidic residues" evidence="9">
    <location>
        <begin position="22"/>
        <end position="33"/>
    </location>
</feature>
<dbReference type="OrthoDB" id="272147at2759"/>
<dbReference type="Pfam" id="PF02940">
    <property type="entry name" value="mRNA_triPase"/>
    <property type="match status" value="1"/>
</dbReference>
<dbReference type="AlphaFoldDB" id="S9XFN5"/>
<dbReference type="EC" id="3.6.1.74" evidence="8"/>
<dbReference type="RefSeq" id="XP_013022333.1">
    <property type="nucleotide sequence ID" value="XM_013166879.1"/>
</dbReference>
<comment type="cofactor">
    <cofactor evidence="1 8">
        <name>Mg(2+)</name>
        <dbReference type="ChEBI" id="CHEBI:18420"/>
    </cofactor>
</comment>
<evidence type="ECO:0000313" key="12">
    <source>
        <dbReference type="Proteomes" id="UP000015464"/>
    </source>
</evidence>
<name>S9XFN5_SCHCR</name>
<comment type="catalytic activity">
    <reaction evidence="7">
        <text>a 5'-end triphospho-ribonucleoside in mRNA + H2O = a 5'-end diphospho-ribonucleoside in mRNA + phosphate + H(+)</text>
        <dbReference type="Rhea" id="RHEA:67004"/>
        <dbReference type="Rhea" id="RHEA-COMP:17164"/>
        <dbReference type="Rhea" id="RHEA-COMP:17165"/>
        <dbReference type="ChEBI" id="CHEBI:15377"/>
        <dbReference type="ChEBI" id="CHEBI:15378"/>
        <dbReference type="ChEBI" id="CHEBI:43474"/>
        <dbReference type="ChEBI" id="CHEBI:167616"/>
        <dbReference type="ChEBI" id="CHEBI:167618"/>
        <dbReference type="EC" id="3.6.1.74"/>
    </reaction>
    <physiologicalReaction direction="left-to-right" evidence="7">
        <dbReference type="Rhea" id="RHEA:67005"/>
    </physiologicalReaction>
</comment>
<evidence type="ECO:0000256" key="3">
    <source>
        <dbReference type="ARBA" id="ARBA00006345"/>
    </source>
</evidence>
<keyword evidence="6 8" id="KW-0539">Nucleus</keyword>
<evidence type="ECO:0000313" key="11">
    <source>
        <dbReference type="EMBL" id="EPY52451.1"/>
    </source>
</evidence>
<dbReference type="SUPFAM" id="SSF55154">
    <property type="entry name" value="CYTH-like phosphatases"/>
    <property type="match status" value="1"/>
</dbReference>
<dbReference type="GO" id="GO:0031533">
    <property type="term" value="C:mRNA capping enzyme complex"/>
    <property type="evidence" value="ECO:0007669"/>
    <property type="project" value="UniProtKB-UniRule"/>
</dbReference>
<comment type="function">
    <text evidence="8">First step of mRNA capping. Converts the 5'-triphosphate end of a nascent mRNA chain into a diphosphate end.</text>
</comment>
<evidence type="ECO:0000256" key="7">
    <source>
        <dbReference type="ARBA" id="ARBA00047740"/>
    </source>
</evidence>
<evidence type="ECO:0000256" key="9">
    <source>
        <dbReference type="SAM" id="MobiDB-lite"/>
    </source>
</evidence>
<dbReference type="HOGENOM" id="CLU_018004_0_0_1"/>
<keyword evidence="5 8" id="KW-0378">Hydrolase</keyword>
<protein>
    <recommendedName>
        <fullName evidence="8">mRNA-capping enzyme subunit beta</fullName>
        <ecNumber evidence="8">3.6.1.74</ecNumber>
    </recommendedName>
    <alternativeName>
        <fullName evidence="8">mRNA 5'-phosphatase</fullName>
    </alternativeName>
    <alternativeName>
        <fullName evidence="8">mRNA 5'-triphosphate monophosphatase</fullName>
    </alternativeName>
</protein>
<comment type="subunit">
    <text evidence="8">Heterodimer. The mRNA-capping enzyme is composed of two separate chains alpha and beta, respectively a mRNA guanylyltransferase and an mRNA 5'-triphosphate monophosphatase.</text>
</comment>
<dbReference type="GO" id="GO:0006370">
    <property type="term" value="P:7-methylguanosine mRNA capping"/>
    <property type="evidence" value="ECO:0007669"/>
    <property type="project" value="UniProtKB-UniRule"/>
</dbReference>
<comment type="subcellular location">
    <subcellularLocation>
        <location evidence="2 8">Nucleus</location>
    </subcellularLocation>
</comment>
<dbReference type="GO" id="GO:0016887">
    <property type="term" value="F:ATP hydrolysis activity"/>
    <property type="evidence" value="ECO:0007669"/>
    <property type="project" value="EnsemblFungi"/>
</dbReference>
<comment type="similarity">
    <text evidence="3 8">Belongs to the fungal TPase family.</text>
</comment>
<proteinExistence type="inferred from homology"/>
<organism evidence="11 12">
    <name type="scientific">Schizosaccharomyces cryophilus (strain OY26 / ATCC MYA-4695 / CBS 11777 / NBRC 106824 / NRRL Y48691)</name>
    <name type="common">Fission yeast</name>
    <dbReference type="NCBI Taxonomy" id="653667"/>
    <lineage>
        <taxon>Eukaryota</taxon>
        <taxon>Fungi</taxon>
        <taxon>Dikarya</taxon>
        <taxon>Ascomycota</taxon>
        <taxon>Taphrinomycotina</taxon>
        <taxon>Schizosaccharomycetes</taxon>
        <taxon>Schizosaccharomycetales</taxon>
        <taxon>Schizosaccharomycetaceae</taxon>
        <taxon>Schizosaccharomyces</taxon>
    </lineage>
</organism>
<sequence>MDLKGLIHEGNDLHDVKKKRLKENEPETTDSDRKKPKNVAITKPELNVLNKPIVHDTTRTVSNFLLHYLVTEPVENIEIEAKLGTLIDVDSQSRFEFPVLSETVLNPEFNLRTRFQSDMPASEHKHFNEFLNSAFRESQRPGRIPIAYKHVKQVDSFYESDYKGHDRIRVTRDQKDNRVLACVMKRRVADLYLYCPNDAFDVRISISDEVPVSMPSEETPPLLTRIKDRVGYQHQDVKIDLTMTIQNDPRYDSTKRHELEVEFSNTIGLRERAIRAKEGVDSSWDRRVQLFLDNIRTLRCENS</sequence>
<dbReference type="InterPro" id="IPR033469">
    <property type="entry name" value="CYTH-like_dom_sf"/>
</dbReference>
<keyword evidence="4 8" id="KW-0507">mRNA processing</keyword>
<dbReference type="CDD" id="cd07470">
    <property type="entry name" value="CYTH-like_mRNA_RTPase"/>
    <property type="match status" value="1"/>
</dbReference>
<dbReference type="GO" id="GO:0099122">
    <property type="term" value="F:RNA polymerase II C-terminal domain binding"/>
    <property type="evidence" value="ECO:0007669"/>
    <property type="project" value="EnsemblFungi"/>
</dbReference>
<dbReference type="Proteomes" id="UP000015464">
    <property type="component" value="Unassembled WGS sequence"/>
</dbReference>
<dbReference type="Gene3D" id="3.20.100.10">
    <property type="entry name" value="mRNA triphosphatase Cet1-like"/>
    <property type="match status" value="1"/>
</dbReference>
<dbReference type="GO" id="GO:0004651">
    <property type="term" value="F:polynucleotide 5'-phosphatase activity"/>
    <property type="evidence" value="ECO:0007669"/>
    <property type="project" value="UniProtKB-UniRule"/>
</dbReference>
<dbReference type="InterPro" id="IPR040343">
    <property type="entry name" value="Cet1/Ctl1"/>
</dbReference>
<evidence type="ECO:0000256" key="8">
    <source>
        <dbReference type="RuleBase" id="RU367053"/>
    </source>
</evidence>
<dbReference type="eggNOG" id="ENOG502RZAX">
    <property type="taxonomic scope" value="Eukaryota"/>
</dbReference>
<dbReference type="PANTHER" id="PTHR28118">
    <property type="entry name" value="POLYNUCLEOTIDE 5'-TRIPHOSPHATASE-RELATED"/>
    <property type="match status" value="1"/>
</dbReference>
<evidence type="ECO:0000256" key="4">
    <source>
        <dbReference type="ARBA" id="ARBA00022664"/>
    </source>
</evidence>
<dbReference type="InterPro" id="IPR037009">
    <property type="entry name" value="mRNA_triPase_Cet1_sf"/>
</dbReference>
<dbReference type="OMA" id="CPNDAFD"/>
<dbReference type="InterPro" id="IPR004206">
    <property type="entry name" value="mRNA_triPase_Cet1"/>
</dbReference>
<evidence type="ECO:0000259" key="10">
    <source>
        <dbReference type="Pfam" id="PF02940"/>
    </source>
</evidence>
<dbReference type="GeneID" id="25036101"/>
<reference evidence="11 12" key="1">
    <citation type="journal article" date="2011" name="Science">
        <title>Comparative functional genomics of the fission yeasts.</title>
        <authorList>
            <person name="Rhind N."/>
            <person name="Chen Z."/>
            <person name="Yassour M."/>
            <person name="Thompson D.A."/>
            <person name="Haas B.J."/>
            <person name="Habib N."/>
            <person name="Wapinski I."/>
            <person name="Roy S."/>
            <person name="Lin M.F."/>
            <person name="Heiman D.I."/>
            <person name="Young S.K."/>
            <person name="Furuya K."/>
            <person name="Guo Y."/>
            <person name="Pidoux A."/>
            <person name="Chen H.M."/>
            <person name="Robbertse B."/>
            <person name="Goldberg J.M."/>
            <person name="Aoki K."/>
            <person name="Bayne E.H."/>
            <person name="Berlin A.M."/>
            <person name="Desjardins C.A."/>
            <person name="Dobbs E."/>
            <person name="Dukaj L."/>
            <person name="Fan L."/>
            <person name="FitzGerald M.G."/>
            <person name="French C."/>
            <person name="Gujja S."/>
            <person name="Hansen K."/>
            <person name="Keifenheim D."/>
            <person name="Levin J.Z."/>
            <person name="Mosher R.A."/>
            <person name="Mueller C.A."/>
            <person name="Pfiffner J."/>
            <person name="Priest M."/>
            <person name="Russ C."/>
            <person name="Smialowska A."/>
            <person name="Swoboda P."/>
            <person name="Sykes S.M."/>
            <person name="Vaughn M."/>
            <person name="Vengrova S."/>
            <person name="Yoder R."/>
            <person name="Zeng Q."/>
            <person name="Allshire R."/>
            <person name="Baulcombe D."/>
            <person name="Birren B.W."/>
            <person name="Brown W."/>
            <person name="Ekwall K."/>
            <person name="Kellis M."/>
            <person name="Leatherwood J."/>
            <person name="Levin H."/>
            <person name="Margalit H."/>
            <person name="Martienssen R."/>
            <person name="Nieduszynski C.A."/>
            <person name="Spatafora J.W."/>
            <person name="Friedman N."/>
            <person name="Dalgaard J.Z."/>
            <person name="Baumann P."/>
            <person name="Niki H."/>
            <person name="Regev A."/>
            <person name="Nusbaum C."/>
        </authorList>
    </citation>
    <scope>NUCLEOTIDE SEQUENCE [LARGE SCALE GENOMIC DNA]</scope>
    <source>
        <strain evidence="12">OY26 / ATCC MYA-4695 / CBS 11777 / NBRC 106824 / NRRL Y48691</strain>
    </source>
</reference>
<evidence type="ECO:0000256" key="5">
    <source>
        <dbReference type="ARBA" id="ARBA00022801"/>
    </source>
</evidence>
<accession>S9XFN5</accession>
<evidence type="ECO:0000256" key="2">
    <source>
        <dbReference type="ARBA" id="ARBA00004123"/>
    </source>
</evidence>
<dbReference type="STRING" id="653667.S9XFN5"/>
<dbReference type="EMBL" id="KE546989">
    <property type="protein sequence ID" value="EPY52451.1"/>
    <property type="molecule type" value="Genomic_DNA"/>
</dbReference>
<gene>
    <name evidence="11" type="ORF">SPOG_01775</name>
</gene>
<dbReference type="PANTHER" id="PTHR28118:SF1">
    <property type="entry name" value="POLYNUCLEOTIDE 5'-TRIPHOSPHATASE CTL1-RELATED"/>
    <property type="match status" value="1"/>
</dbReference>
<feature type="domain" description="mRNA triphosphatase Cet1-like" evidence="10">
    <location>
        <begin position="56"/>
        <end position="263"/>
    </location>
</feature>
<evidence type="ECO:0000256" key="1">
    <source>
        <dbReference type="ARBA" id="ARBA00001946"/>
    </source>
</evidence>
<dbReference type="GO" id="GO:0140818">
    <property type="term" value="F:mRNA 5'-triphosphate monophosphatase activity"/>
    <property type="evidence" value="ECO:0007669"/>
    <property type="project" value="UniProtKB-EC"/>
</dbReference>
<keyword evidence="12" id="KW-1185">Reference proteome</keyword>
<evidence type="ECO:0000256" key="6">
    <source>
        <dbReference type="ARBA" id="ARBA00023242"/>
    </source>
</evidence>
<keyword evidence="8" id="KW-0506">mRNA capping</keyword>
<feature type="region of interest" description="Disordered" evidence="9">
    <location>
        <begin position="14"/>
        <end position="38"/>
    </location>
</feature>